<gene>
    <name evidence="1" type="ORF">GCM10010361_06470</name>
</gene>
<dbReference type="InterPro" id="IPR021074">
    <property type="entry name" value="Formate_DH_dsu"/>
</dbReference>
<dbReference type="Proteomes" id="UP001500909">
    <property type="component" value="Unassembled WGS sequence"/>
</dbReference>
<comment type="caution">
    <text evidence="1">The sequence shown here is derived from an EMBL/GenBank/DDBJ whole genome shotgun (WGS) entry which is preliminary data.</text>
</comment>
<dbReference type="Pfam" id="PF11390">
    <property type="entry name" value="FdsD"/>
    <property type="match status" value="1"/>
</dbReference>
<sequence length="78" mass="8639">MSTTLPPESRMANDIARAFRHLPREQAIEAVAGHIGRFWDPRMRSRLTRFVDEGADGIAPEVVAAVRLLAPRRESGTG</sequence>
<accession>A0ABN0ZF77</accession>
<evidence type="ECO:0000313" key="2">
    <source>
        <dbReference type="Proteomes" id="UP001500909"/>
    </source>
</evidence>
<name>A0ABN0ZF77_9ACTN</name>
<evidence type="ECO:0000313" key="1">
    <source>
        <dbReference type="EMBL" id="GAA0445415.1"/>
    </source>
</evidence>
<reference evidence="1 2" key="1">
    <citation type="journal article" date="2019" name="Int. J. Syst. Evol. Microbiol.">
        <title>The Global Catalogue of Microorganisms (GCM) 10K type strain sequencing project: providing services to taxonomists for standard genome sequencing and annotation.</title>
        <authorList>
            <consortium name="The Broad Institute Genomics Platform"/>
            <consortium name="The Broad Institute Genome Sequencing Center for Infectious Disease"/>
            <person name="Wu L."/>
            <person name="Ma J."/>
        </authorList>
    </citation>
    <scope>NUCLEOTIDE SEQUENCE [LARGE SCALE GENOMIC DNA]</scope>
    <source>
        <strain evidence="1 2">JCM 4805</strain>
    </source>
</reference>
<dbReference type="RefSeq" id="WP_346092796.1">
    <property type="nucleotide sequence ID" value="NZ_BAAABY010000007.1"/>
</dbReference>
<dbReference type="EMBL" id="BAAABY010000007">
    <property type="protein sequence ID" value="GAA0445415.1"/>
    <property type="molecule type" value="Genomic_DNA"/>
</dbReference>
<organism evidence="1 2">
    <name type="scientific">Streptomyces olivaceiscleroticus</name>
    <dbReference type="NCBI Taxonomy" id="68245"/>
    <lineage>
        <taxon>Bacteria</taxon>
        <taxon>Bacillati</taxon>
        <taxon>Actinomycetota</taxon>
        <taxon>Actinomycetes</taxon>
        <taxon>Kitasatosporales</taxon>
        <taxon>Streptomycetaceae</taxon>
        <taxon>Streptomyces</taxon>
    </lineage>
</organism>
<keyword evidence="2" id="KW-1185">Reference proteome</keyword>
<protein>
    <submittedName>
        <fullName evidence="1">Formate dehydrogenase subunit delta</fullName>
    </submittedName>
</protein>
<proteinExistence type="predicted"/>